<dbReference type="InterPro" id="IPR011029">
    <property type="entry name" value="DEATH-like_dom_sf"/>
</dbReference>
<proteinExistence type="predicted"/>
<sequence>MTSSNKESHSKQEKVTKLIEWLCIREKKSYHKFCDVLQICGHTFVADFLRDEERENNLVDLHQIFDNSSLLKNNVTQEERQRLTGFITQKVKELKLMYAWKKENSEKEKMLEVKNQQLEQFYEFKVLLNAKNTEIEELKKITEQYKTEYCNLQLKINAFEKEIANLKAKHTEDLLIQIRSNHANESTKDRIAGKLRFAESLLRNIHKCISQTISLKPRTKDTEEIALVENEFAFLWEDFENFHRSFLELKEIKKHYTEMQQGNEWILTHMGFRPHEQNATSVVNAYKDFIFRSDENIINLKKDIYMKNQLLRDKNALIQSLLLDTEINSDNTQPKKVHSLRALAMTMIRQQMTASGTVIRENNENAKNSVNNAAKEGNTTKNKLKVLRRGSKRKGKTVKEMRKSEERNAANISSRIWSEIKEEINENDSIQKKISSLPSIDHTFFSLPNPHYQQQTKKFSMRNGKMSNNMSHNYQLPIRQSSTSFLDGLTANSIKINAGRQGKKRLA</sequence>
<evidence type="ECO:0000313" key="2">
    <source>
        <dbReference type="EMBL" id="CAI9729223.1"/>
    </source>
</evidence>
<dbReference type="Proteomes" id="UP001162480">
    <property type="component" value="Chromosome 10"/>
</dbReference>
<dbReference type="EMBL" id="OX597823">
    <property type="protein sequence ID" value="CAI9729223.1"/>
    <property type="molecule type" value="Genomic_DNA"/>
</dbReference>
<feature type="region of interest" description="Disordered" evidence="1">
    <location>
        <begin position="388"/>
        <end position="410"/>
    </location>
</feature>
<gene>
    <name evidence="2" type="ORF">OCTVUL_1B023332</name>
</gene>
<dbReference type="SUPFAM" id="SSF47986">
    <property type="entry name" value="DEATH domain"/>
    <property type="match status" value="1"/>
</dbReference>
<reference evidence="2" key="1">
    <citation type="submission" date="2023-08" db="EMBL/GenBank/DDBJ databases">
        <authorList>
            <person name="Alioto T."/>
            <person name="Alioto T."/>
            <person name="Gomez Garrido J."/>
        </authorList>
    </citation>
    <scope>NUCLEOTIDE SEQUENCE</scope>
</reference>
<organism evidence="2 3">
    <name type="scientific">Octopus vulgaris</name>
    <name type="common">Common octopus</name>
    <dbReference type="NCBI Taxonomy" id="6645"/>
    <lineage>
        <taxon>Eukaryota</taxon>
        <taxon>Metazoa</taxon>
        <taxon>Spiralia</taxon>
        <taxon>Lophotrochozoa</taxon>
        <taxon>Mollusca</taxon>
        <taxon>Cephalopoda</taxon>
        <taxon>Coleoidea</taxon>
        <taxon>Octopodiformes</taxon>
        <taxon>Octopoda</taxon>
        <taxon>Incirrata</taxon>
        <taxon>Octopodidae</taxon>
        <taxon>Octopus</taxon>
    </lineage>
</organism>
<protein>
    <submittedName>
        <fullName evidence="2">Uncharacterized protein</fullName>
    </submittedName>
</protein>
<dbReference type="Gene3D" id="1.10.533.10">
    <property type="entry name" value="Death Domain, Fas"/>
    <property type="match status" value="1"/>
</dbReference>
<name>A0AA36B873_OCTVU</name>
<accession>A0AA36B873</accession>
<dbReference type="AlphaFoldDB" id="A0AA36B873"/>
<keyword evidence="3" id="KW-1185">Reference proteome</keyword>
<feature type="compositionally biased region" description="Basic and acidic residues" evidence="1">
    <location>
        <begin position="397"/>
        <end position="408"/>
    </location>
</feature>
<evidence type="ECO:0000256" key="1">
    <source>
        <dbReference type="SAM" id="MobiDB-lite"/>
    </source>
</evidence>
<evidence type="ECO:0000313" key="3">
    <source>
        <dbReference type="Proteomes" id="UP001162480"/>
    </source>
</evidence>